<organism evidence="3 4">
    <name type="scientific">Gemmatimonas aurantiaca (strain DSM 14586 / JCM 11422 / NBRC 100505 / T-27)</name>
    <dbReference type="NCBI Taxonomy" id="379066"/>
    <lineage>
        <taxon>Bacteria</taxon>
        <taxon>Pseudomonadati</taxon>
        <taxon>Gemmatimonadota</taxon>
        <taxon>Gemmatimonadia</taxon>
        <taxon>Gemmatimonadales</taxon>
        <taxon>Gemmatimonadaceae</taxon>
        <taxon>Gemmatimonas</taxon>
    </lineage>
</organism>
<keyword evidence="3" id="KW-0560">Oxidoreductase</keyword>
<feature type="region of interest" description="Disordered" evidence="1">
    <location>
        <begin position="68"/>
        <end position="103"/>
    </location>
</feature>
<dbReference type="Pfam" id="PF00775">
    <property type="entry name" value="Dioxygenase_C"/>
    <property type="match status" value="1"/>
</dbReference>
<keyword evidence="3" id="KW-0223">Dioxygenase</keyword>
<dbReference type="RefSeq" id="WP_015895021.1">
    <property type="nucleotide sequence ID" value="NC_012489.1"/>
</dbReference>
<evidence type="ECO:0000313" key="4">
    <source>
        <dbReference type="Proteomes" id="UP000002209"/>
    </source>
</evidence>
<dbReference type="InterPro" id="IPR000627">
    <property type="entry name" value="Intradiol_dOase_C"/>
</dbReference>
<dbReference type="STRING" id="379066.GAU_3210"/>
<feature type="compositionally biased region" description="Polar residues" evidence="1">
    <location>
        <begin position="68"/>
        <end position="84"/>
    </location>
</feature>
<dbReference type="EMBL" id="AP009153">
    <property type="protein sequence ID" value="BAH40252.1"/>
    <property type="molecule type" value="Genomic_DNA"/>
</dbReference>
<dbReference type="SUPFAM" id="SSF49482">
    <property type="entry name" value="Aromatic compound dioxygenase"/>
    <property type="match status" value="1"/>
</dbReference>
<feature type="domain" description="Intradiol ring-cleavage dioxygenases" evidence="2">
    <location>
        <begin position="125"/>
        <end position="200"/>
    </location>
</feature>
<dbReference type="PANTHER" id="PTHR34315">
    <property type="match status" value="1"/>
</dbReference>
<dbReference type="HOGENOM" id="CLU_027719_2_0_0"/>
<reference evidence="4" key="1">
    <citation type="submission" date="2006-03" db="EMBL/GenBank/DDBJ databases">
        <title>Complete genome sequence of Gemmatimonas aurantiaca T-27 that represents a novel phylum Gemmatimonadetes.</title>
        <authorList>
            <person name="Takasaki K."/>
            <person name="Ichikawa N."/>
            <person name="Miura H."/>
            <person name="Matsushita S."/>
            <person name="Watanabe Y."/>
            <person name="Oguchi A."/>
            <person name="Ankai A."/>
            <person name="Yashiro I."/>
            <person name="Takahashi M."/>
            <person name="Terui Y."/>
            <person name="Fukui S."/>
            <person name="Yokoyama H."/>
            <person name="Tanikawa S."/>
            <person name="Hanada S."/>
            <person name="Kamagata Y."/>
            <person name="Fujita N."/>
        </authorList>
    </citation>
    <scope>NUCLEOTIDE SEQUENCE [LARGE SCALE GENOMIC DNA]</scope>
    <source>
        <strain evidence="4">T-27 / DSM 14586 / JCM 11422 / NBRC 100505</strain>
    </source>
</reference>
<evidence type="ECO:0000256" key="1">
    <source>
        <dbReference type="SAM" id="MobiDB-lite"/>
    </source>
</evidence>
<keyword evidence="4" id="KW-1185">Reference proteome</keyword>
<accession>C1ACM5</accession>
<dbReference type="PANTHER" id="PTHR34315:SF1">
    <property type="entry name" value="INTRADIOL RING-CLEAVAGE DIOXYGENASES DOMAIN-CONTAINING PROTEIN-RELATED"/>
    <property type="match status" value="1"/>
</dbReference>
<dbReference type="eggNOG" id="COG3485">
    <property type="taxonomic scope" value="Bacteria"/>
</dbReference>
<gene>
    <name evidence="3" type="ordered locus">GAU_3210</name>
</gene>
<sequence length="291" mass="30133">MSLLILSPTASHDDHDDHDDHGGLHRDLIATGRTIDRRAMLRMAASLGAGFGALQLLGCSDSSAVTGTGTDTEGVSPVNNNGTCSRVPEETAGPYPGDGSNGANVLNQTGVVRSDIRSSFAGLSGTAVGIPLTVNLTIVSASSCSPLANRAVYLWHCDRAGNYSLYSSGVTNQNYLRGVQAADANGRLSFTTIFPGCYAGRWPHIHFEVFQSLTAASDVRNKVATSQIALPKATCDLVYATSGYESSVRNLAGVTLASDNVFSDGASLQLATVTGSVTEGFTATLTVAVAV</sequence>
<dbReference type="AlphaFoldDB" id="C1ACM5"/>
<proteinExistence type="predicted"/>
<feature type="region of interest" description="Disordered" evidence="1">
    <location>
        <begin position="1"/>
        <end position="23"/>
    </location>
</feature>
<evidence type="ECO:0000313" key="3">
    <source>
        <dbReference type="EMBL" id="BAH40252.1"/>
    </source>
</evidence>
<dbReference type="GO" id="GO:0016702">
    <property type="term" value="F:oxidoreductase activity, acting on single donors with incorporation of molecular oxygen, incorporation of two atoms of oxygen"/>
    <property type="evidence" value="ECO:0007669"/>
    <property type="project" value="InterPro"/>
</dbReference>
<dbReference type="GO" id="GO:0008199">
    <property type="term" value="F:ferric iron binding"/>
    <property type="evidence" value="ECO:0007669"/>
    <property type="project" value="InterPro"/>
</dbReference>
<dbReference type="Gene3D" id="2.60.130.10">
    <property type="entry name" value="Aromatic compound dioxygenase"/>
    <property type="match status" value="1"/>
</dbReference>
<feature type="compositionally biased region" description="Basic and acidic residues" evidence="1">
    <location>
        <begin position="11"/>
        <end position="23"/>
    </location>
</feature>
<protein>
    <submittedName>
        <fullName evidence="3">Dioxygenase</fullName>
    </submittedName>
</protein>
<dbReference type="InterPro" id="IPR015889">
    <property type="entry name" value="Intradiol_dOase_core"/>
</dbReference>
<dbReference type="CDD" id="cd03457">
    <property type="entry name" value="intradiol_dioxygenase_like"/>
    <property type="match status" value="1"/>
</dbReference>
<evidence type="ECO:0000259" key="2">
    <source>
        <dbReference type="Pfam" id="PF00775"/>
    </source>
</evidence>
<dbReference type="KEGG" id="gau:GAU_3210"/>
<dbReference type="Proteomes" id="UP000002209">
    <property type="component" value="Chromosome"/>
</dbReference>
<name>C1ACM5_GEMAT</name>